<protein>
    <submittedName>
        <fullName evidence="1">Unannotated protein</fullName>
    </submittedName>
</protein>
<dbReference type="EMBL" id="CAFAAI010000246">
    <property type="protein sequence ID" value="CAB4807152.1"/>
    <property type="molecule type" value="Genomic_DNA"/>
</dbReference>
<accession>A0A6J6YCK7</accession>
<sequence>MIAMNCCSSAGEVFDAIGPGGDIDRDGFADGLAGVGHLKRSDLVVTLAQQLHRSVEHTAALRA</sequence>
<organism evidence="1">
    <name type="scientific">freshwater metagenome</name>
    <dbReference type="NCBI Taxonomy" id="449393"/>
    <lineage>
        <taxon>unclassified sequences</taxon>
        <taxon>metagenomes</taxon>
        <taxon>ecological metagenomes</taxon>
    </lineage>
</organism>
<evidence type="ECO:0000313" key="1">
    <source>
        <dbReference type="EMBL" id="CAB4807152.1"/>
    </source>
</evidence>
<reference evidence="1" key="1">
    <citation type="submission" date="2020-05" db="EMBL/GenBank/DDBJ databases">
        <authorList>
            <person name="Chiriac C."/>
            <person name="Salcher M."/>
            <person name="Ghai R."/>
            <person name="Kavagutti S V."/>
        </authorList>
    </citation>
    <scope>NUCLEOTIDE SEQUENCE</scope>
</reference>
<dbReference type="AlphaFoldDB" id="A0A6J6YCK7"/>
<proteinExistence type="predicted"/>
<gene>
    <name evidence="1" type="ORF">UFOPK2992_01340</name>
</gene>
<name>A0A6J6YCK7_9ZZZZ</name>